<dbReference type="NCBIfam" id="TIGR03943">
    <property type="entry name" value="TIGR03943 family putative permease subunit"/>
    <property type="match status" value="1"/>
</dbReference>
<dbReference type="InterPro" id="IPR048447">
    <property type="entry name" value="DUF1980_C"/>
</dbReference>
<dbReference type="RefSeq" id="WP_219780664.1">
    <property type="nucleotide sequence ID" value="NZ_JAHXPT010000012.1"/>
</dbReference>
<feature type="transmembrane region" description="Helical" evidence="1">
    <location>
        <begin position="9"/>
        <end position="27"/>
    </location>
</feature>
<evidence type="ECO:0000259" key="2">
    <source>
        <dbReference type="Pfam" id="PF09323"/>
    </source>
</evidence>
<gene>
    <name evidence="4" type="ORF">KYD98_13990</name>
</gene>
<feature type="transmembrane region" description="Helical" evidence="1">
    <location>
        <begin position="71"/>
        <end position="87"/>
    </location>
</feature>
<sequence>MKKLNSDIIIKISILLGFSLFYFKIIVNNELTMYVHPRIVPFVVFGMISMFIIALFLVKDIFQNKKKKIKFKNYIIFMIPLIMIFFMESNSVSSTAIKSSDINVNTTSNVISDSNLNNLSRDNINQDNNLENDSRSDVYKEKYENNLQVTSDKKELDIKDNVININSKNFIFSLDEILANPEKYVGQDIEITGFVYKDKNIKENEFIIGRFMMVCCAADMQIAGIKCDINNLESYDNDTWVKVKGKIKTDIYEGTIEPVIVVEKIEKDLNPDTSYVYPF</sequence>
<dbReference type="Pfam" id="PF21537">
    <property type="entry name" value="DUF1980_C"/>
    <property type="match status" value="1"/>
</dbReference>
<keyword evidence="1" id="KW-0812">Transmembrane</keyword>
<feature type="domain" description="DUF1980" evidence="3">
    <location>
        <begin position="152"/>
        <end position="278"/>
    </location>
</feature>
<evidence type="ECO:0000256" key="1">
    <source>
        <dbReference type="SAM" id="Phobius"/>
    </source>
</evidence>
<protein>
    <submittedName>
        <fullName evidence="4">TIGR03943 family protein</fullName>
    </submittedName>
</protein>
<keyword evidence="1" id="KW-0472">Membrane</keyword>
<dbReference type="PANTHER" id="PTHR40047">
    <property type="entry name" value="UPF0703 PROTEIN YCGQ"/>
    <property type="match status" value="1"/>
</dbReference>
<organism evidence="4 5">
    <name type="scientific">Clostridium weizhouense</name>
    <dbReference type="NCBI Taxonomy" id="2859781"/>
    <lineage>
        <taxon>Bacteria</taxon>
        <taxon>Bacillati</taxon>
        <taxon>Bacillota</taxon>
        <taxon>Clostridia</taxon>
        <taxon>Eubacteriales</taxon>
        <taxon>Clostridiaceae</taxon>
        <taxon>Clostridium</taxon>
    </lineage>
</organism>
<name>A0ABS7ARL9_9CLOT</name>
<dbReference type="PANTHER" id="PTHR40047:SF1">
    <property type="entry name" value="UPF0703 PROTEIN YCGQ"/>
    <property type="match status" value="1"/>
</dbReference>
<dbReference type="InterPro" id="IPR015402">
    <property type="entry name" value="DUF1980"/>
</dbReference>
<accession>A0ABS7ARL9</accession>
<evidence type="ECO:0000259" key="3">
    <source>
        <dbReference type="Pfam" id="PF21537"/>
    </source>
</evidence>
<dbReference type="InterPro" id="IPR048493">
    <property type="entry name" value="DUF1980_N"/>
</dbReference>
<dbReference type="InterPro" id="IPR052955">
    <property type="entry name" value="UPF0703_membrane_permease"/>
</dbReference>
<evidence type="ECO:0000313" key="5">
    <source>
        <dbReference type="Proteomes" id="UP001519921"/>
    </source>
</evidence>
<keyword evidence="1" id="KW-1133">Transmembrane helix</keyword>
<proteinExistence type="predicted"/>
<dbReference type="Pfam" id="PF09323">
    <property type="entry name" value="DUF1980"/>
    <property type="match status" value="1"/>
</dbReference>
<dbReference type="Proteomes" id="UP001519921">
    <property type="component" value="Unassembled WGS sequence"/>
</dbReference>
<feature type="transmembrane region" description="Helical" evidence="1">
    <location>
        <begin position="39"/>
        <end position="59"/>
    </location>
</feature>
<evidence type="ECO:0000313" key="4">
    <source>
        <dbReference type="EMBL" id="MBW6411199.1"/>
    </source>
</evidence>
<reference evidence="4 5" key="1">
    <citation type="submission" date="2021-07" db="EMBL/GenBank/DDBJ databases">
        <title>Clostridium weizhouense sp. nov., an anaerobic bacterium isolated from activated sludge of Petroleum wastewater.</title>
        <authorList>
            <person name="Li Q."/>
        </authorList>
    </citation>
    <scope>NUCLEOTIDE SEQUENCE [LARGE SCALE GENOMIC DNA]</scope>
    <source>
        <strain evidence="4 5">YB-6</strain>
    </source>
</reference>
<comment type="caution">
    <text evidence="4">The sequence shown here is derived from an EMBL/GenBank/DDBJ whole genome shotgun (WGS) entry which is preliminary data.</text>
</comment>
<dbReference type="EMBL" id="JAHXPT010000012">
    <property type="protein sequence ID" value="MBW6411199.1"/>
    <property type="molecule type" value="Genomic_DNA"/>
</dbReference>
<feature type="domain" description="DUF1980" evidence="2">
    <location>
        <begin position="10"/>
        <end position="100"/>
    </location>
</feature>
<keyword evidence="5" id="KW-1185">Reference proteome</keyword>